<comment type="caution">
    <text evidence="2">The sequence shown here is derived from an EMBL/GenBank/DDBJ whole genome shotgun (WGS) entry which is preliminary data.</text>
</comment>
<feature type="transmembrane region" description="Helical" evidence="1">
    <location>
        <begin position="336"/>
        <end position="356"/>
    </location>
</feature>
<feature type="transmembrane region" description="Helical" evidence="1">
    <location>
        <begin position="77"/>
        <end position="99"/>
    </location>
</feature>
<dbReference type="EMBL" id="PYSV01000026">
    <property type="protein sequence ID" value="PTA66542.1"/>
    <property type="molecule type" value="Genomic_DNA"/>
</dbReference>
<proteinExistence type="predicted"/>
<feature type="transmembrane region" description="Helical" evidence="1">
    <location>
        <begin position="148"/>
        <end position="168"/>
    </location>
</feature>
<gene>
    <name evidence="2" type="ORF">C8263_17290</name>
</gene>
<reference evidence="2 3" key="1">
    <citation type="submission" date="2018-03" db="EMBL/GenBank/DDBJ databases">
        <title>Draft genome of Deinococcus sp. OD32.</title>
        <authorList>
            <person name="Wang X.-P."/>
            <person name="Du Z.-J."/>
        </authorList>
    </citation>
    <scope>NUCLEOTIDE SEQUENCE [LARGE SCALE GENOMIC DNA]</scope>
    <source>
        <strain evidence="2 3">OD32</strain>
    </source>
</reference>
<organism evidence="2 3">
    <name type="scientific">Deinococcus arcticus</name>
    <dbReference type="NCBI Taxonomy" id="2136176"/>
    <lineage>
        <taxon>Bacteria</taxon>
        <taxon>Thermotogati</taxon>
        <taxon>Deinococcota</taxon>
        <taxon>Deinococci</taxon>
        <taxon>Deinococcales</taxon>
        <taxon>Deinococcaceae</taxon>
        <taxon>Deinococcus</taxon>
    </lineage>
</organism>
<evidence type="ECO:0000313" key="2">
    <source>
        <dbReference type="EMBL" id="PTA66542.1"/>
    </source>
</evidence>
<sequence>MFSRRKYYRFSANLLASDLSVFSFGLIDFFFLLQVSTLAAGMVGYADTVVNVTASLLTGHLVLYINRLGHGTIERGTFFTTAVYTALMCTLGVAVYLLALRPLFSTFLNAQQYDVLTNNLDITIFGLFLILITRQFDMLVRIRISSSVALPLLIGCLGLNSLLNYVGLKHVAVTSPEATVALATLISRAVYLALLAGVCVKHWDKVQDAFGVHLLRPLMKIYTTGAWNIGIRNALDWGSSVVAGSLMAALGGPAIIAYQVYVKLMTLTYRVPQALVSASHVFYTREVDDDAEQIDRSLALRLFKLLSLPSIAVAATLFFFAPFILGLMGIPKGHESHGLAVFFVRIEVCLILFYLIEQFVSVIMVSTYNTALIRNASIVVSITGAIMMAVAGLIYKSPVGIVIAENLALVMAGTIYFFAFRKMTASAVLNLDPAGTKAI</sequence>
<dbReference type="AlphaFoldDB" id="A0A2T3W3U3"/>
<accession>A0A2T3W3U3</accession>
<feature type="transmembrane region" description="Helical" evidence="1">
    <location>
        <begin position="119"/>
        <end position="136"/>
    </location>
</feature>
<keyword evidence="1" id="KW-0472">Membrane</keyword>
<keyword evidence="3" id="KW-1185">Reference proteome</keyword>
<dbReference type="Proteomes" id="UP000240317">
    <property type="component" value="Unassembled WGS sequence"/>
</dbReference>
<keyword evidence="1" id="KW-1133">Transmembrane helix</keyword>
<feature type="transmembrane region" description="Helical" evidence="1">
    <location>
        <begin position="12"/>
        <end position="33"/>
    </location>
</feature>
<evidence type="ECO:0000256" key="1">
    <source>
        <dbReference type="SAM" id="Phobius"/>
    </source>
</evidence>
<feature type="transmembrane region" description="Helical" evidence="1">
    <location>
        <begin position="305"/>
        <end position="330"/>
    </location>
</feature>
<name>A0A2T3W3U3_9DEIO</name>
<protein>
    <submittedName>
        <fullName evidence="2">Uncharacterized protein</fullName>
    </submittedName>
</protein>
<feature type="transmembrane region" description="Helical" evidence="1">
    <location>
        <begin position="376"/>
        <end position="395"/>
    </location>
</feature>
<feature type="transmembrane region" description="Helical" evidence="1">
    <location>
        <begin position="45"/>
        <end position="65"/>
    </location>
</feature>
<feature type="transmembrane region" description="Helical" evidence="1">
    <location>
        <begin position="401"/>
        <end position="420"/>
    </location>
</feature>
<evidence type="ECO:0000313" key="3">
    <source>
        <dbReference type="Proteomes" id="UP000240317"/>
    </source>
</evidence>
<keyword evidence="1" id="KW-0812">Transmembrane</keyword>
<feature type="transmembrane region" description="Helical" evidence="1">
    <location>
        <begin position="180"/>
        <end position="200"/>
    </location>
</feature>